<name>A0A376AE18_9HYPH</name>
<accession>A0A376AE18</accession>
<feature type="domain" description="ChrR-like cupin" evidence="1">
    <location>
        <begin position="111"/>
        <end position="203"/>
    </location>
</feature>
<dbReference type="InterPro" id="IPR025979">
    <property type="entry name" value="ChrR-like_cupin_dom"/>
</dbReference>
<proteinExistence type="predicted"/>
<sequence length="224" mass="24137">MSIQHHISDELLLGYASGTLAEGWSIAVATHLALCPSCRRRLDFMEHAGGEMLEMACTDVADDTSWAAMKARLGQDKASTATAAARTPAKPATAAGDVVIPEPLRSYLGGDLADLKWKALGRGAYHIRIPTGDRETSVRLLRIPAGKPVPEHSHGGRELTLVLKGSFQDGDALFKRGDLEEADESLQHQPVATPDEDCICLAVTDAPLKFRSYLMRLVQPVLGI</sequence>
<dbReference type="InterPro" id="IPR014710">
    <property type="entry name" value="RmlC-like_jellyroll"/>
</dbReference>
<dbReference type="Pfam" id="PF12973">
    <property type="entry name" value="Cupin_7"/>
    <property type="match status" value="1"/>
</dbReference>
<dbReference type="InterPro" id="IPR012807">
    <property type="entry name" value="Anti-sigma_ChrR"/>
</dbReference>
<evidence type="ECO:0000259" key="1">
    <source>
        <dbReference type="Pfam" id="PF12973"/>
    </source>
</evidence>
<evidence type="ECO:0000313" key="3">
    <source>
        <dbReference type="Proteomes" id="UP000254764"/>
    </source>
</evidence>
<keyword evidence="3" id="KW-1185">Reference proteome</keyword>
<dbReference type="AlphaFoldDB" id="A0A376AE18"/>
<dbReference type="OrthoDB" id="2988517at2"/>
<dbReference type="Gene3D" id="1.10.10.1320">
    <property type="entry name" value="Anti-sigma factor, zinc-finger domain"/>
    <property type="match status" value="1"/>
</dbReference>
<dbReference type="STRING" id="1336235.GCA_000518785_03301"/>
<dbReference type="SUPFAM" id="SSF51182">
    <property type="entry name" value="RmlC-like cupins"/>
    <property type="match status" value="1"/>
</dbReference>
<protein>
    <recommendedName>
        <fullName evidence="1">ChrR-like cupin domain-containing protein</fullName>
    </recommendedName>
</protein>
<dbReference type="CDD" id="cd20301">
    <property type="entry name" value="cupin_ChrR"/>
    <property type="match status" value="1"/>
</dbReference>
<dbReference type="NCBIfam" id="TIGR02451">
    <property type="entry name" value="anti_sig_ChrR"/>
    <property type="match status" value="1"/>
</dbReference>
<dbReference type="RefSeq" id="WP_115668923.1">
    <property type="nucleotide sequence ID" value="NZ_UEYP01000001.1"/>
</dbReference>
<gene>
    <name evidence="2" type="ORF">RHIZ70_1615</name>
</gene>
<dbReference type="Gene3D" id="2.60.120.10">
    <property type="entry name" value="Jelly Rolls"/>
    <property type="match status" value="1"/>
</dbReference>
<dbReference type="EMBL" id="UEYP01000001">
    <property type="protein sequence ID" value="SSC65907.1"/>
    <property type="molecule type" value="Genomic_DNA"/>
</dbReference>
<dbReference type="Proteomes" id="UP000254764">
    <property type="component" value="Unassembled WGS sequence"/>
</dbReference>
<reference evidence="3" key="1">
    <citation type="submission" date="2018-07" db="EMBL/GenBank/DDBJ databases">
        <authorList>
            <person name="Peiro R."/>
            <person name="Begona"/>
            <person name="Cbmso G."/>
            <person name="Lopez M."/>
            <person name="Gonzalez S."/>
        </authorList>
    </citation>
    <scope>NUCLEOTIDE SEQUENCE [LARGE SCALE GENOMIC DNA]</scope>
</reference>
<evidence type="ECO:0000313" key="2">
    <source>
        <dbReference type="EMBL" id="SSC65907.1"/>
    </source>
</evidence>
<dbReference type="InterPro" id="IPR011051">
    <property type="entry name" value="RmlC_Cupin_sf"/>
</dbReference>
<organism evidence="2 3">
    <name type="scientific">Ciceribacter selenitireducens ATCC BAA-1503</name>
    <dbReference type="NCBI Taxonomy" id="1336235"/>
    <lineage>
        <taxon>Bacteria</taxon>
        <taxon>Pseudomonadati</taxon>
        <taxon>Pseudomonadota</taxon>
        <taxon>Alphaproteobacteria</taxon>
        <taxon>Hyphomicrobiales</taxon>
        <taxon>Rhizobiaceae</taxon>
        <taxon>Ciceribacter</taxon>
    </lineage>
</organism>
<dbReference type="InterPro" id="IPR041916">
    <property type="entry name" value="Anti_sigma_zinc_sf"/>
</dbReference>